<dbReference type="EMBL" id="KQ965929">
    <property type="protein sequence ID" value="KXS08892.1"/>
    <property type="molecule type" value="Genomic_DNA"/>
</dbReference>
<dbReference type="Pfam" id="PF11397">
    <property type="entry name" value="GlcNAc"/>
    <property type="match status" value="1"/>
</dbReference>
<keyword evidence="3" id="KW-1185">Reference proteome</keyword>
<accession>A0A138ZWL6</accession>
<sequence length="261" mass="29610">MRKLQMVTLLASLSQPRSAEEIGLTTGYLGRMGARQSRTEMGKQKNLDEMCEEILLAARAWTNGYDVFTPNENIALHYYTRENKPKFWEHSRNFTDAPAVEKVKYILGLQSTQPNMPENWKKNMSKFGLGKVRTLDSFWKFAATDFPFSAFERRFGAVAMVPENKTPQDDVDIKPQPIDNTPPYIKGCAKKVVVDEDDKNEVSPFFCAIILIIVIALLWHLCSHLYSSNPSNTIAALSRVSIREIDDSTKPAISPSFCFFV</sequence>
<keyword evidence="1" id="KW-1133">Transmembrane helix</keyword>
<feature type="transmembrane region" description="Helical" evidence="1">
    <location>
        <begin position="202"/>
        <end position="222"/>
    </location>
</feature>
<keyword evidence="1" id="KW-0472">Membrane</keyword>
<dbReference type="PANTHER" id="PTHR34496:SF10">
    <property type="entry name" value="GLCNAC TRANSFERASE"/>
    <property type="match status" value="1"/>
</dbReference>
<dbReference type="InterPro" id="IPR021067">
    <property type="entry name" value="Glycosyltransferase"/>
</dbReference>
<evidence type="ECO:0000313" key="3">
    <source>
        <dbReference type="Proteomes" id="UP000070544"/>
    </source>
</evidence>
<dbReference type="OrthoDB" id="76265at2759"/>
<gene>
    <name evidence="2" type="ORF">M427DRAFT_50230</name>
</gene>
<name>A0A138ZWL6_GONPJ</name>
<dbReference type="AlphaFoldDB" id="A0A138ZWL6"/>
<evidence type="ECO:0000256" key="1">
    <source>
        <dbReference type="SAM" id="Phobius"/>
    </source>
</evidence>
<keyword evidence="1" id="KW-0812">Transmembrane</keyword>
<organism evidence="2 3">
    <name type="scientific">Gonapodya prolifera (strain JEL478)</name>
    <name type="common">Monoblepharis prolifera</name>
    <dbReference type="NCBI Taxonomy" id="1344416"/>
    <lineage>
        <taxon>Eukaryota</taxon>
        <taxon>Fungi</taxon>
        <taxon>Fungi incertae sedis</taxon>
        <taxon>Chytridiomycota</taxon>
        <taxon>Chytridiomycota incertae sedis</taxon>
        <taxon>Monoblepharidomycetes</taxon>
        <taxon>Monoblepharidales</taxon>
        <taxon>Gonapodyaceae</taxon>
        <taxon>Gonapodya</taxon>
    </lineage>
</organism>
<proteinExistence type="predicted"/>
<dbReference type="PANTHER" id="PTHR34496">
    <property type="entry name" value="GLCNAC TRANSFERASE-RELATED"/>
    <property type="match status" value="1"/>
</dbReference>
<protein>
    <submittedName>
        <fullName evidence="2">Uncharacterized protein</fullName>
    </submittedName>
</protein>
<evidence type="ECO:0000313" key="2">
    <source>
        <dbReference type="EMBL" id="KXS08892.1"/>
    </source>
</evidence>
<dbReference type="Proteomes" id="UP000070544">
    <property type="component" value="Unassembled WGS sequence"/>
</dbReference>
<reference evidence="2 3" key="1">
    <citation type="journal article" date="2015" name="Genome Biol. Evol.">
        <title>Phylogenomic analyses indicate that early fungi evolved digesting cell walls of algal ancestors of land plants.</title>
        <authorList>
            <person name="Chang Y."/>
            <person name="Wang S."/>
            <person name="Sekimoto S."/>
            <person name="Aerts A.L."/>
            <person name="Choi C."/>
            <person name="Clum A."/>
            <person name="LaButti K.M."/>
            <person name="Lindquist E.A."/>
            <person name="Yee Ngan C."/>
            <person name="Ohm R.A."/>
            <person name="Salamov A.A."/>
            <person name="Grigoriev I.V."/>
            <person name="Spatafora J.W."/>
            <person name="Berbee M.L."/>
        </authorList>
    </citation>
    <scope>NUCLEOTIDE SEQUENCE [LARGE SCALE GENOMIC DNA]</scope>
    <source>
        <strain evidence="2 3">JEL478</strain>
    </source>
</reference>